<dbReference type="InterPro" id="IPR013149">
    <property type="entry name" value="ADH-like_C"/>
</dbReference>
<dbReference type="PANTHER" id="PTHR43205">
    <property type="entry name" value="PROSTAGLANDIN REDUCTASE"/>
    <property type="match status" value="1"/>
</dbReference>
<dbReference type="InterPro" id="IPR041694">
    <property type="entry name" value="ADH_N_2"/>
</dbReference>
<dbReference type="Gene3D" id="3.90.180.10">
    <property type="entry name" value="Medium-chain alcohol dehydrogenases, catalytic domain"/>
    <property type="match status" value="1"/>
</dbReference>
<dbReference type="FunFam" id="3.40.50.720:FF:000121">
    <property type="entry name" value="Prostaglandin reductase 2"/>
    <property type="match status" value="1"/>
</dbReference>
<dbReference type="CDD" id="cd05288">
    <property type="entry name" value="PGDH"/>
    <property type="match status" value="1"/>
</dbReference>
<dbReference type="RefSeq" id="WP_120024471.1">
    <property type="nucleotide sequence ID" value="NZ_QZFV01000088.1"/>
</dbReference>
<dbReference type="SMART" id="SM00829">
    <property type="entry name" value="PKS_ER"/>
    <property type="match status" value="1"/>
</dbReference>
<gene>
    <name evidence="3" type="ORF">D5S19_17810</name>
</gene>
<dbReference type="InterPro" id="IPR036291">
    <property type="entry name" value="NAD(P)-bd_dom_sf"/>
</dbReference>
<evidence type="ECO:0000313" key="3">
    <source>
        <dbReference type="EMBL" id="RJQ84187.1"/>
    </source>
</evidence>
<name>A0A419I2J5_9PSEU</name>
<dbReference type="Pfam" id="PF00107">
    <property type="entry name" value="ADH_zinc_N"/>
    <property type="match status" value="1"/>
</dbReference>
<dbReference type="PANTHER" id="PTHR43205:SF7">
    <property type="entry name" value="PROSTAGLANDIN REDUCTASE 1"/>
    <property type="match status" value="1"/>
</dbReference>
<dbReference type="SUPFAM" id="SSF50129">
    <property type="entry name" value="GroES-like"/>
    <property type="match status" value="1"/>
</dbReference>
<evidence type="ECO:0000313" key="4">
    <source>
        <dbReference type="Proteomes" id="UP000285112"/>
    </source>
</evidence>
<dbReference type="Gene3D" id="3.40.50.720">
    <property type="entry name" value="NAD(P)-binding Rossmann-like Domain"/>
    <property type="match status" value="1"/>
</dbReference>
<dbReference type="AlphaFoldDB" id="A0A419I2J5"/>
<sequence length="335" mass="34892">MSSSGPRAVRLAARPHGLPTTSTWSVEGIALDPLADGEFLVKVSHISVDPAMRGWLRDVPSYIEPVAVGDIMRANAIGQVVESRHAGFSVGDAVVGLFGVTEFAVSDGTGVTRAHLDVADAPTWLGALGMTGLTAHHGLAQVGQLRGGETVLISAAAGAVGSVAGQLAAAKGCRVIGLAAGEEKARWLRTIGFDEVIDYRDDDLAARIGAAAPEGVGIFFDNVGGAVLDAGLANLARGARVVICGAISQYNEEGPVAGPSNYMALLVRRARMQGFLVFDYPALDEAAMADLVELYRSGRLIARETVIDGTVDDFGDTLLRLFDGRNTGKLVLKIS</sequence>
<comment type="caution">
    <text evidence="3">The sequence shown here is derived from an EMBL/GenBank/DDBJ whole genome shotgun (WGS) entry which is preliminary data.</text>
</comment>
<dbReference type="Proteomes" id="UP000285112">
    <property type="component" value="Unassembled WGS sequence"/>
</dbReference>
<dbReference type="Pfam" id="PF16884">
    <property type="entry name" value="ADH_N_2"/>
    <property type="match status" value="1"/>
</dbReference>
<keyword evidence="4" id="KW-1185">Reference proteome</keyword>
<organism evidence="3 4">
    <name type="scientific">Amycolatopsis panacis</name>
    <dbReference type="NCBI Taxonomy" id="2340917"/>
    <lineage>
        <taxon>Bacteria</taxon>
        <taxon>Bacillati</taxon>
        <taxon>Actinomycetota</taxon>
        <taxon>Actinomycetes</taxon>
        <taxon>Pseudonocardiales</taxon>
        <taxon>Pseudonocardiaceae</taxon>
        <taxon>Amycolatopsis</taxon>
    </lineage>
</organism>
<evidence type="ECO:0000256" key="1">
    <source>
        <dbReference type="ARBA" id="ARBA00023002"/>
    </source>
</evidence>
<dbReference type="GO" id="GO:0016628">
    <property type="term" value="F:oxidoreductase activity, acting on the CH-CH group of donors, NAD or NADP as acceptor"/>
    <property type="evidence" value="ECO:0007669"/>
    <property type="project" value="InterPro"/>
</dbReference>
<accession>A0A419I2J5</accession>
<dbReference type="EMBL" id="QZFV01000088">
    <property type="protein sequence ID" value="RJQ84187.1"/>
    <property type="molecule type" value="Genomic_DNA"/>
</dbReference>
<feature type="domain" description="Enoyl reductase (ER)" evidence="2">
    <location>
        <begin position="17"/>
        <end position="332"/>
    </location>
</feature>
<dbReference type="InterPro" id="IPR020843">
    <property type="entry name" value="ER"/>
</dbReference>
<evidence type="ECO:0000259" key="2">
    <source>
        <dbReference type="SMART" id="SM00829"/>
    </source>
</evidence>
<protein>
    <submittedName>
        <fullName evidence="3">NADP-dependent oxidoreductase</fullName>
    </submittedName>
</protein>
<dbReference type="SUPFAM" id="SSF51735">
    <property type="entry name" value="NAD(P)-binding Rossmann-fold domains"/>
    <property type="match status" value="1"/>
</dbReference>
<dbReference type="InterPro" id="IPR045010">
    <property type="entry name" value="MDR_fam"/>
</dbReference>
<keyword evidence="1" id="KW-0560">Oxidoreductase</keyword>
<proteinExistence type="predicted"/>
<reference evidence="3 4" key="1">
    <citation type="submission" date="2018-09" db="EMBL/GenBank/DDBJ databases">
        <title>YIM PH 21725 draft genome.</title>
        <authorList>
            <person name="Miao C."/>
        </authorList>
    </citation>
    <scope>NUCLEOTIDE SEQUENCE [LARGE SCALE GENOMIC DNA]</scope>
    <source>
        <strain evidence="4">YIM PH21725</strain>
    </source>
</reference>
<dbReference type="OrthoDB" id="9805663at2"/>
<dbReference type="InterPro" id="IPR011032">
    <property type="entry name" value="GroES-like_sf"/>
</dbReference>